<dbReference type="GO" id="GO:0032259">
    <property type="term" value="P:methylation"/>
    <property type="evidence" value="ECO:0007669"/>
    <property type="project" value="UniProtKB-KW"/>
</dbReference>
<comment type="caution">
    <text evidence="3">The sequence shown here is derived from an EMBL/GenBank/DDBJ whole genome shotgun (WGS) entry which is preliminary data.</text>
</comment>
<feature type="domain" description="C-methyltransferase" evidence="2">
    <location>
        <begin position="249"/>
        <end position="407"/>
    </location>
</feature>
<dbReference type="InterPro" id="IPR013691">
    <property type="entry name" value="MeTrfase_14"/>
</dbReference>
<dbReference type="SUPFAM" id="SSF53335">
    <property type="entry name" value="S-adenosyl-L-methionine-dependent methyltransferases"/>
    <property type="match status" value="1"/>
</dbReference>
<dbReference type="PANTHER" id="PTHR43861">
    <property type="entry name" value="TRANS-ACONITATE 2-METHYLTRANSFERASE-RELATED"/>
    <property type="match status" value="1"/>
</dbReference>
<accession>A0ABW2QA69</accession>
<keyword evidence="4" id="KW-1185">Reference proteome</keyword>
<feature type="domain" description="Methyltransferase putative zinc binding" evidence="1">
    <location>
        <begin position="10"/>
        <end position="69"/>
    </location>
</feature>
<protein>
    <submittedName>
        <fullName evidence="3">Methyltransferase domain-containing protein</fullName>
    </submittedName>
</protein>
<dbReference type="EMBL" id="JBHTCQ010000001">
    <property type="protein sequence ID" value="MFC7404475.1"/>
    <property type="molecule type" value="Genomic_DNA"/>
</dbReference>
<evidence type="ECO:0000313" key="4">
    <source>
        <dbReference type="Proteomes" id="UP001596455"/>
    </source>
</evidence>
<evidence type="ECO:0000259" key="1">
    <source>
        <dbReference type="Pfam" id="PF08421"/>
    </source>
</evidence>
<dbReference type="InterPro" id="IPR038576">
    <property type="entry name" value="Methyltransf_Zn-bd_dom_put_sf"/>
</dbReference>
<evidence type="ECO:0000313" key="3">
    <source>
        <dbReference type="EMBL" id="MFC7404475.1"/>
    </source>
</evidence>
<evidence type="ECO:0000259" key="2">
    <source>
        <dbReference type="Pfam" id="PF08484"/>
    </source>
</evidence>
<dbReference type="Gene3D" id="3.40.50.150">
    <property type="entry name" value="Vaccinia Virus protein VP39"/>
    <property type="match status" value="1"/>
</dbReference>
<dbReference type="RefSeq" id="WP_382391901.1">
    <property type="nucleotide sequence ID" value="NZ_JBHTCQ010000001.1"/>
</dbReference>
<keyword evidence="3" id="KW-0489">Methyltransferase</keyword>
<dbReference type="InterPro" id="IPR013630">
    <property type="entry name" value="Methyltransf_Zn-bd_dom_put"/>
</dbReference>
<dbReference type="PANTHER" id="PTHR43861:SF5">
    <property type="entry name" value="BLL5978 PROTEIN"/>
    <property type="match status" value="1"/>
</dbReference>
<proteinExistence type="predicted"/>
<dbReference type="Gene3D" id="3.40.50.720">
    <property type="entry name" value="NAD(P)-binding Rossmann-like Domain"/>
    <property type="match status" value="1"/>
</dbReference>
<name>A0ABW2QA69_9MICO</name>
<dbReference type="Pfam" id="PF08484">
    <property type="entry name" value="Methyltransf_14"/>
    <property type="match status" value="1"/>
</dbReference>
<keyword evidence="3" id="KW-0808">Transferase</keyword>
<dbReference type="GO" id="GO:0008168">
    <property type="term" value="F:methyltransferase activity"/>
    <property type="evidence" value="ECO:0007669"/>
    <property type="project" value="UniProtKB-KW"/>
</dbReference>
<reference evidence="4" key="1">
    <citation type="journal article" date="2019" name="Int. J. Syst. Evol. Microbiol.">
        <title>The Global Catalogue of Microorganisms (GCM) 10K type strain sequencing project: providing services to taxonomists for standard genome sequencing and annotation.</title>
        <authorList>
            <consortium name="The Broad Institute Genomics Platform"/>
            <consortium name="The Broad Institute Genome Sequencing Center for Infectious Disease"/>
            <person name="Wu L."/>
            <person name="Ma J."/>
        </authorList>
    </citation>
    <scope>NUCLEOTIDE SEQUENCE [LARGE SCALE GENOMIC DNA]</scope>
    <source>
        <strain evidence="4">JCM 1490</strain>
    </source>
</reference>
<gene>
    <name evidence="3" type="ORF">ACFQQL_05095</name>
</gene>
<organism evidence="3 4">
    <name type="scientific">Georgenia alba</name>
    <dbReference type="NCBI Taxonomy" id="2233858"/>
    <lineage>
        <taxon>Bacteria</taxon>
        <taxon>Bacillati</taxon>
        <taxon>Actinomycetota</taxon>
        <taxon>Actinomycetes</taxon>
        <taxon>Micrococcales</taxon>
        <taxon>Bogoriellaceae</taxon>
        <taxon>Georgenia</taxon>
    </lineage>
</organism>
<dbReference type="Gene3D" id="6.10.250.3100">
    <property type="match status" value="1"/>
</dbReference>
<dbReference type="Proteomes" id="UP001596455">
    <property type="component" value="Unassembled WGS sequence"/>
</dbReference>
<dbReference type="Pfam" id="PF13489">
    <property type="entry name" value="Methyltransf_23"/>
    <property type="match status" value="1"/>
</dbReference>
<dbReference type="InterPro" id="IPR029063">
    <property type="entry name" value="SAM-dependent_MTases_sf"/>
</dbReference>
<dbReference type="Gene3D" id="6.20.50.110">
    <property type="entry name" value="Methyltransferase, zinc-binding domain"/>
    <property type="match status" value="1"/>
</dbReference>
<sequence length="423" mass="45694">MTPAPAGLTCRLCGRADLRSVLDLGAAPPCQRFMTADQLDEPEPGLPLHLRLCADCLLLQIPPLLSPADNFTDYAYYSSFSSSWVAHARRFVERAARELLPADAFVVEVAANDGYLLQHVAARGIRCLGIEPSENCSDAARRRGVPVHTAFLDKATAERVRAEHGPADLVIANNVWAHVPDVVGFTRALATLVAEHGRISIEVHHALSLVRDAQFDTIYHEHFQYWTVLAAERALAVAGLRLVDVELLPTHGGSIRLWAVPAASDVPVSGAVARVRQLERTAGLDTPAGYQGLAPAVGQIRDGLLRLLLDARAAGQRVVGYGAAGKGQTLLNYAGVRPDLLAWIADKNPYKHGRYAPGTRIPVVDVDRIEQERPDLILVLPWNLREEITGQLSGVGRWGGRLVFAQPRLTVIDPGAAAIEGAA</sequence>
<dbReference type="Pfam" id="PF08421">
    <property type="entry name" value="Methyltransf_13"/>
    <property type="match status" value="1"/>
</dbReference>